<keyword evidence="3" id="KW-1185">Reference proteome</keyword>
<evidence type="ECO:0000313" key="2">
    <source>
        <dbReference type="EMBL" id="SEJ28417.1"/>
    </source>
</evidence>
<dbReference type="Gene3D" id="3.60.21.10">
    <property type="match status" value="1"/>
</dbReference>
<organism evidence="2 3">
    <name type="scientific">Dyadobacter koreensis</name>
    <dbReference type="NCBI Taxonomy" id="408657"/>
    <lineage>
        <taxon>Bacteria</taxon>
        <taxon>Pseudomonadati</taxon>
        <taxon>Bacteroidota</taxon>
        <taxon>Cytophagia</taxon>
        <taxon>Cytophagales</taxon>
        <taxon>Spirosomataceae</taxon>
        <taxon>Dyadobacter</taxon>
    </lineage>
</organism>
<dbReference type="PROSITE" id="PS51257">
    <property type="entry name" value="PROKAR_LIPOPROTEIN"/>
    <property type="match status" value="1"/>
</dbReference>
<feature type="signal peptide" evidence="1">
    <location>
        <begin position="1"/>
        <end position="17"/>
    </location>
</feature>
<keyword evidence="1" id="KW-0732">Signal</keyword>
<dbReference type="STRING" id="408657.SAMN04487995_3953"/>
<dbReference type="SUPFAM" id="SSF56300">
    <property type="entry name" value="Metallo-dependent phosphatases"/>
    <property type="match status" value="1"/>
</dbReference>
<evidence type="ECO:0000256" key="1">
    <source>
        <dbReference type="SAM" id="SignalP"/>
    </source>
</evidence>
<evidence type="ECO:0000313" key="3">
    <source>
        <dbReference type="Proteomes" id="UP000199532"/>
    </source>
</evidence>
<gene>
    <name evidence="2" type="ORF">SAMN04487995_3953</name>
</gene>
<proteinExistence type="predicted"/>
<reference evidence="2 3" key="1">
    <citation type="submission" date="2016-10" db="EMBL/GenBank/DDBJ databases">
        <authorList>
            <person name="de Groot N.N."/>
        </authorList>
    </citation>
    <scope>NUCLEOTIDE SEQUENCE [LARGE SCALE GENOMIC DNA]</scope>
    <source>
        <strain evidence="2 3">DSM 19938</strain>
    </source>
</reference>
<dbReference type="InterPro" id="IPR029052">
    <property type="entry name" value="Metallo-depent_PP-like"/>
</dbReference>
<dbReference type="RefSeq" id="WP_090337966.1">
    <property type="nucleotide sequence ID" value="NZ_FNXY01000006.1"/>
</dbReference>
<dbReference type="Proteomes" id="UP000199532">
    <property type="component" value="Unassembled WGS sequence"/>
</dbReference>
<dbReference type="OrthoDB" id="333971at2"/>
<accession>A0A1H6XNR6</accession>
<protein>
    <recommendedName>
        <fullName evidence="4">Calcineurin-like phosphoesterase</fullName>
    </recommendedName>
</protein>
<dbReference type="AlphaFoldDB" id="A0A1H6XNR6"/>
<feature type="chain" id="PRO_5011547888" description="Calcineurin-like phosphoesterase" evidence="1">
    <location>
        <begin position="18"/>
        <end position="1267"/>
    </location>
</feature>
<dbReference type="Gene3D" id="2.40.160.50">
    <property type="entry name" value="membrane protein fhac: a member of the omp85/tpsb transporter family"/>
    <property type="match status" value="1"/>
</dbReference>
<sequence>MKIKLLSLFGIFGLVLASSCASYKKNQYVKETADWKNQNPGPGLILTHTMYLVGNAGDDSPTSQSPVLKYLKTKLPTESSNSSILFLGDNIYEKGMPPKEDSVERKKAEYRINSELQTLDNYKGRPIFLPGNRDWKGWGLKGLKREENYIENYLNSRRGKTEMDEFENYFIPDDGCSGPEVVELSDQVVVLVVDSQWWLTDWDKEPTINDGCDVKNRATFKFVFENLVRKYKNKNLVIALHHPPYTYGEHGGNFTVKQHLFPLTTLHENLYIPLPFIGSLAALFRSSIGPKQDISNPFYKDMKAGMMAGVRKNGSFIFASAHENALQFIESESQKFIVSGSGSRTAPVRLGKGSQFASAALGYTTLAFYDNGESWVQFWEVNEDGTKSELVFQKKIKGRSTEAKDEVQPAFTEYNQHKDSTEKSILANPVKKVNKGHNFFFGSHNRELYQEQYPFPVLDLSTYHGGLTPVKQGGGNQTNSLRLRDSEGKEYVLRGMTKDVSRLLPFPFNKMTAAKYIAEDNFLSTHPFAPLAIPPLADAIQVYHTNPKLFYVPSQPDLGVFNSIFGGSMSLFEERPDGKRWKNDDFFGKADKIVGTPDLMENILKDGKYKVDEEWALRTRLLDFIIGDWDRHDDQWTWSSKKQEDGITLYRPIPRDRDQAFSRYDGLFTSIAKLTTMPFLRQLQTYQPEIKSMKWTSWSARLFDRTFLTELSWEQWEKQAKFIQLNLTDQVIENAFASWPDKARELSAPWIIKSIKTRRDNLLKIAREHYAFVSKSVDILGTEERERFEIERIDNDHTRVTIYEISRKGEEKRLDYQRTFDHKITRTINIYGNGNDDEFITKGSSKKGIKVRLIGGTGKDTFADSSIVRSGAKKTIVYDDLAENVVVKGNETADERTGLYRYNIYDRRGTGSDYNINMPIPIIGYNPDDGFLIGGSLTMIRYGFKKEPYASIQHIGGSFSFGTKALKLDYTGDFINAFKKFDFYLDAFYHGPSYAFNYSGLGNDSQRPVDDPNFYRVRQKAIHIYPAIKKRIGLNGFVALGPLFEVSKIQETAGRYITTTDGDLDKSDIFKTKYFGGAQARFSFNNVDNIFSPHSGIRFHTDLSWAWNLKESNNFTALRAQLAFYKSMDKKERFVIASQIGTGLNFGAGFEFFQMPTLGGNQESQGLRGYRTQRFYGKSSVWHSTDLRVKVNSSYNETLPFTFGVFGGFDYGRVWLKEYPSENWHYDYGGGVWFSPVDIATLSLGAFFPKEKTEESPRIMLRLGFWF</sequence>
<name>A0A1H6XNR6_9BACT</name>
<dbReference type="EMBL" id="FNXY01000006">
    <property type="protein sequence ID" value="SEJ28417.1"/>
    <property type="molecule type" value="Genomic_DNA"/>
</dbReference>
<evidence type="ECO:0008006" key="4">
    <source>
        <dbReference type="Google" id="ProtNLM"/>
    </source>
</evidence>